<evidence type="ECO:0000313" key="4">
    <source>
        <dbReference type="EMBL" id="AHW62500.1"/>
    </source>
</evidence>
<sequence length="347" mass="36245">MLSIKTKSVAALLGAAAVAAVATTAPTAVAETHSPSNFVDAFVESFHDPQRSPAGANDWDCVPSKEHPNPVVLIHGTWENAYDNWSGLAPQLADDGYCVFAPNYGRAEIVDKGGVGTVLPNTFGTGDIAASAGEIESFVDRVLETTGTREVDLVGHSQGGLLARQYLAFNGGAEKVDKAITLGATNHGTTLSGLANLNRFIGGLGLDLDPALDYVIGEAGTQQQYGSPLLARLNEGGDTVPGVDYTVVATEYDEVTTPYDSTFLTAGEGATVSNVTVQDGCAQDHSDHISMSYSPRVIDIVRDALDPGSVPDKRCTPNSPIMGGGTTEFTEGLTGPFGWLSENTRPL</sequence>
<dbReference type="GO" id="GO:0004806">
    <property type="term" value="F:triacylglycerol lipase activity"/>
    <property type="evidence" value="ECO:0007669"/>
    <property type="project" value="UniProtKB-EC"/>
</dbReference>
<gene>
    <name evidence="4" type="ORF">CGLY_00260</name>
</gene>
<keyword evidence="2" id="KW-0732">Signal</keyword>
<accession>X5E4U3</accession>
<feature type="chain" id="PRO_5004956171" evidence="2">
    <location>
        <begin position="31"/>
        <end position="347"/>
    </location>
</feature>
<feature type="region of interest" description="Disordered" evidence="1">
    <location>
        <begin position="316"/>
        <end position="347"/>
    </location>
</feature>
<dbReference type="RefSeq" id="WP_052539351.1">
    <property type="nucleotide sequence ID" value="NZ_CP006842.1"/>
</dbReference>
<dbReference type="InterPro" id="IPR029058">
    <property type="entry name" value="AB_hydrolase_fold"/>
</dbReference>
<dbReference type="Gene3D" id="3.40.50.1820">
    <property type="entry name" value="alpha/beta hydrolase"/>
    <property type="match status" value="1"/>
</dbReference>
<dbReference type="EC" id="3.1.1.3" evidence="4"/>
<keyword evidence="5" id="KW-1185">Reference proteome</keyword>
<evidence type="ECO:0000259" key="3">
    <source>
        <dbReference type="Pfam" id="PF00561"/>
    </source>
</evidence>
<evidence type="ECO:0000313" key="5">
    <source>
        <dbReference type="Proteomes" id="UP000023703"/>
    </source>
</evidence>
<organism evidence="4 5">
    <name type="scientific">Corynebacterium glyciniphilum AJ 3170</name>
    <dbReference type="NCBI Taxonomy" id="1404245"/>
    <lineage>
        <taxon>Bacteria</taxon>
        <taxon>Bacillati</taxon>
        <taxon>Actinomycetota</taxon>
        <taxon>Actinomycetes</taxon>
        <taxon>Mycobacteriales</taxon>
        <taxon>Corynebacteriaceae</taxon>
        <taxon>Corynebacterium</taxon>
    </lineage>
</organism>
<name>X5E4U3_9CORY</name>
<proteinExistence type="predicted"/>
<dbReference type="STRING" id="1404245.CGLY_00260"/>
<feature type="domain" description="AB hydrolase-1" evidence="3">
    <location>
        <begin position="69"/>
        <end position="187"/>
    </location>
</feature>
<dbReference type="PANTHER" id="PTHR37946">
    <property type="entry name" value="SLL1969 PROTEIN"/>
    <property type="match status" value="1"/>
</dbReference>
<protein>
    <submittedName>
        <fullName evidence="4">Putative triacylglycerol lipase</fullName>
        <ecNumber evidence="4">3.1.1.3</ecNumber>
    </submittedName>
</protein>
<dbReference type="KEGG" id="cgy:CGLY_00260"/>
<evidence type="ECO:0000256" key="1">
    <source>
        <dbReference type="SAM" id="MobiDB-lite"/>
    </source>
</evidence>
<dbReference type="EMBL" id="CP006842">
    <property type="protein sequence ID" value="AHW62500.1"/>
    <property type="molecule type" value="Genomic_DNA"/>
</dbReference>
<dbReference type="Pfam" id="PF00561">
    <property type="entry name" value="Abhydrolase_1"/>
    <property type="match status" value="1"/>
</dbReference>
<dbReference type="OrthoDB" id="8871309at2"/>
<dbReference type="Proteomes" id="UP000023703">
    <property type="component" value="Chromosome"/>
</dbReference>
<dbReference type="InterPro" id="IPR000073">
    <property type="entry name" value="AB_hydrolase_1"/>
</dbReference>
<keyword evidence="4" id="KW-0378">Hydrolase</keyword>
<dbReference type="PANTHER" id="PTHR37946:SF1">
    <property type="entry name" value="SLL1969 PROTEIN"/>
    <property type="match status" value="1"/>
</dbReference>
<dbReference type="HOGENOM" id="CLU_029537_1_2_11"/>
<feature type="compositionally biased region" description="Low complexity" evidence="1">
    <location>
        <begin position="327"/>
        <end position="338"/>
    </location>
</feature>
<dbReference type="AlphaFoldDB" id="X5E4U3"/>
<reference evidence="4 5" key="1">
    <citation type="journal article" date="2015" name="Int. J. Syst. Evol. Microbiol.">
        <title>Revisiting Corynebacterium glyciniphilum (ex Kubota et al., 1972) sp. nov., nom. rev., isolated from putrefied banana.</title>
        <authorList>
            <person name="Al-Dilaimi A."/>
            <person name="Bednarz H."/>
            <person name="Lomker A."/>
            <person name="Niehaus K."/>
            <person name="Kalinowski J."/>
            <person name="Ruckert C."/>
        </authorList>
    </citation>
    <scope>NUCLEOTIDE SEQUENCE [LARGE SCALE GENOMIC DNA]</scope>
    <source>
        <strain evidence="4">AJ 3170</strain>
    </source>
</reference>
<dbReference type="SUPFAM" id="SSF53474">
    <property type="entry name" value="alpha/beta-Hydrolases"/>
    <property type="match status" value="1"/>
</dbReference>
<feature type="signal peptide" evidence="2">
    <location>
        <begin position="1"/>
        <end position="30"/>
    </location>
</feature>
<evidence type="ECO:0000256" key="2">
    <source>
        <dbReference type="SAM" id="SignalP"/>
    </source>
</evidence>
<dbReference type="eggNOG" id="COG1075">
    <property type="taxonomic scope" value="Bacteria"/>
</dbReference>